<comment type="caution">
    <text evidence="1">The sequence shown here is derived from an EMBL/GenBank/DDBJ whole genome shotgun (WGS) entry which is preliminary data.</text>
</comment>
<accession>A0A9W8DLS1</accession>
<sequence>MNSNNPGTNYYPHYLALGFTNFSQPFPTFTPAPWDCDDCDQGHSSPPMQKVADYHMRAAKKDYYEKRDDLFTHFIKK</sequence>
<protein>
    <submittedName>
        <fullName evidence="1">Uncharacterized protein</fullName>
    </submittedName>
</protein>
<evidence type="ECO:0000313" key="2">
    <source>
        <dbReference type="Proteomes" id="UP001150538"/>
    </source>
</evidence>
<dbReference type="AlphaFoldDB" id="A0A9W8DLS1"/>
<dbReference type="Proteomes" id="UP001150538">
    <property type="component" value="Unassembled WGS sequence"/>
</dbReference>
<gene>
    <name evidence="1" type="ORF">H4219_004245</name>
</gene>
<keyword evidence="2" id="KW-1185">Reference proteome</keyword>
<dbReference type="EMBL" id="JANBPU010000140">
    <property type="protein sequence ID" value="KAJ1915579.1"/>
    <property type="molecule type" value="Genomic_DNA"/>
</dbReference>
<name>A0A9W8DLS1_9FUNG</name>
<reference evidence="1" key="1">
    <citation type="submission" date="2022-07" db="EMBL/GenBank/DDBJ databases">
        <title>Phylogenomic reconstructions and comparative analyses of Kickxellomycotina fungi.</title>
        <authorList>
            <person name="Reynolds N.K."/>
            <person name="Stajich J.E."/>
            <person name="Barry K."/>
            <person name="Grigoriev I.V."/>
            <person name="Crous P."/>
            <person name="Smith M.E."/>
        </authorList>
    </citation>
    <scope>NUCLEOTIDE SEQUENCE</scope>
    <source>
        <strain evidence="1">NBRC 100468</strain>
    </source>
</reference>
<evidence type="ECO:0000313" key="1">
    <source>
        <dbReference type="EMBL" id="KAJ1915579.1"/>
    </source>
</evidence>
<organism evidence="1 2">
    <name type="scientific">Mycoemilia scoparia</name>
    <dbReference type="NCBI Taxonomy" id="417184"/>
    <lineage>
        <taxon>Eukaryota</taxon>
        <taxon>Fungi</taxon>
        <taxon>Fungi incertae sedis</taxon>
        <taxon>Zoopagomycota</taxon>
        <taxon>Kickxellomycotina</taxon>
        <taxon>Kickxellomycetes</taxon>
        <taxon>Kickxellales</taxon>
        <taxon>Kickxellaceae</taxon>
        <taxon>Mycoemilia</taxon>
    </lineage>
</organism>
<proteinExistence type="predicted"/>